<keyword evidence="2 4" id="KW-0808">Transferase</keyword>
<name>A0ABQ9XHG8_9EUKA</name>
<evidence type="ECO:0000256" key="2">
    <source>
        <dbReference type="ARBA" id="ARBA00022679"/>
    </source>
</evidence>
<gene>
    <name evidence="6" type="ORF">BLNAU_14306</name>
</gene>
<dbReference type="InterPro" id="IPR055135">
    <property type="entry name" value="PRMT_dom"/>
</dbReference>
<reference evidence="6 7" key="1">
    <citation type="journal article" date="2022" name="bioRxiv">
        <title>Genomics of Preaxostyla Flagellates Illuminates Evolutionary Transitions and the Path Towards Mitochondrial Loss.</title>
        <authorList>
            <person name="Novak L.V.F."/>
            <person name="Treitli S.C."/>
            <person name="Pyrih J."/>
            <person name="Halakuc P."/>
            <person name="Pipaliya S.V."/>
            <person name="Vacek V."/>
            <person name="Brzon O."/>
            <person name="Soukal P."/>
            <person name="Eme L."/>
            <person name="Dacks J.B."/>
            <person name="Karnkowska A."/>
            <person name="Elias M."/>
            <person name="Hampl V."/>
        </authorList>
    </citation>
    <scope>NUCLEOTIDE SEQUENCE [LARGE SCALE GENOMIC DNA]</scope>
    <source>
        <strain evidence="6">NAU3</strain>
        <tissue evidence="6">Gut</tissue>
    </source>
</reference>
<dbReference type="GO" id="GO:0032259">
    <property type="term" value="P:methylation"/>
    <property type="evidence" value="ECO:0007669"/>
    <property type="project" value="UniProtKB-KW"/>
</dbReference>
<dbReference type="CDD" id="cd02440">
    <property type="entry name" value="AdoMet_MTases"/>
    <property type="match status" value="1"/>
</dbReference>
<evidence type="ECO:0000256" key="4">
    <source>
        <dbReference type="PROSITE-ProRule" id="PRU01015"/>
    </source>
</evidence>
<proteinExistence type="predicted"/>
<sequence length="401" mass="45667">MLQDRRRTLAYKNAILGSKEEFAGKVVLDIGCGTGILSHFCVQAGARKVYAVDASNIADQAKLIAEENGVADKLVVIKGRIEEIELPEQVDIIVSEWMGHCLLYESMFDSVIVARDKWLRKDTGFLFPSHASMFMAPFNEEDYYHEHVDYWNDVYGVKMTSVIPLAEKCFFREAEVAEIDACHLLGQDLLLKSFDLMTVTGEELREFSVPFSFLSYQINELTGFCIWFDVKFETRQMTESIKSGRTDVRPVVLSTSPYEEPTHWMQTLLHIPATVSLFQDDPITGTIVVRSNPIHVNRKMLFSLSLDLYSFEEKPVKEEDKAEIMKLMKKGRQNKYAALGKLDERIARWTVEMKVGKKGKKQAALNTKYNWTPGGVSKKEIEPPPALTTKCGSLQFDFELE</sequence>
<dbReference type="InterPro" id="IPR029063">
    <property type="entry name" value="SAM-dependent_MTases_sf"/>
</dbReference>
<protein>
    <recommendedName>
        <fullName evidence="5">Protein arginine N-methyltransferase domain-containing protein</fullName>
    </recommendedName>
</protein>
<dbReference type="PANTHER" id="PTHR11006:SF73">
    <property type="entry name" value="PROTEIN ARGININE N-METHYLTRANSFERASE 6"/>
    <property type="match status" value="1"/>
</dbReference>
<dbReference type="Pfam" id="PF06325">
    <property type="entry name" value="PrmA"/>
    <property type="match status" value="1"/>
</dbReference>
<dbReference type="Proteomes" id="UP001281761">
    <property type="component" value="Unassembled WGS sequence"/>
</dbReference>
<organism evidence="6 7">
    <name type="scientific">Blattamonas nauphoetae</name>
    <dbReference type="NCBI Taxonomy" id="2049346"/>
    <lineage>
        <taxon>Eukaryota</taxon>
        <taxon>Metamonada</taxon>
        <taxon>Preaxostyla</taxon>
        <taxon>Oxymonadida</taxon>
        <taxon>Blattamonas</taxon>
    </lineage>
</organism>
<dbReference type="Pfam" id="PF22528">
    <property type="entry name" value="PRMT_C"/>
    <property type="match status" value="1"/>
</dbReference>
<accession>A0ABQ9XHG8</accession>
<dbReference type="Gene3D" id="2.70.160.11">
    <property type="entry name" value="Hnrnp arginine n-methyltransferase1"/>
    <property type="match status" value="1"/>
</dbReference>
<dbReference type="Gene3D" id="3.40.50.150">
    <property type="entry name" value="Vaccinia Virus protein VP39"/>
    <property type="match status" value="1"/>
</dbReference>
<dbReference type="GO" id="GO:0008168">
    <property type="term" value="F:methyltransferase activity"/>
    <property type="evidence" value="ECO:0007669"/>
    <property type="project" value="UniProtKB-KW"/>
</dbReference>
<keyword evidence="3 4" id="KW-0949">S-adenosyl-L-methionine</keyword>
<feature type="domain" description="Protein arginine N-methyltransferase" evidence="5">
    <location>
        <begin position="130"/>
        <end position="305"/>
    </location>
</feature>
<evidence type="ECO:0000256" key="1">
    <source>
        <dbReference type="ARBA" id="ARBA00022603"/>
    </source>
</evidence>
<dbReference type="SUPFAM" id="SSF53335">
    <property type="entry name" value="S-adenosyl-L-methionine-dependent methyltransferases"/>
    <property type="match status" value="1"/>
</dbReference>
<dbReference type="InterPro" id="IPR025799">
    <property type="entry name" value="Arg_MeTrfase"/>
</dbReference>
<dbReference type="EMBL" id="JARBJD010000130">
    <property type="protein sequence ID" value="KAK2950777.1"/>
    <property type="molecule type" value="Genomic_DNA"/>
</dbReference>
<evidence type="ECO:0000313" key="7">
    <source>
        <dbReference type="Proteomes" id="UP001281761"/>
    </source>
</evidence>
<keyword evidence="7" id="KW-1185">Reference proteome</keyword>
<dbReference type="PROSITE" id="PS51678">
    <property type="entry name" value="SAM_MT_PRMT"/>
    <property type="match status" value="1"/>
</dbReference>
<comment type="caution">
    <text evidence="6">The sequence shown here is derived from an EMBL/GenBank/DDBJ whole genome shotgun (WGS) entry which is preliminary data.</text>
</comment>
<keyword evidence="1 4" id="KW-0489">Methyltransferase</keyword>
<dbReference type="PANTHER" id="PTHR11006">
    <property type="entry name" value="PROTEIN ARGININE N-METHYLTRANSFERASE"/>
    <property type="match status" value="1"/>
</dbReference>
<evidence type="ECO:0000313" key="6">
    <source>
        <dbReference type="EMBL" id="KAK2950777.1"/>
    </source>
</evidence>
<evidence type="ECO:0000259" key="5">
    <source>
        <dbReference type="Pfam" id="PF22528"/>
    </source>
</evidence>
<evidence type="ECO:0000256" key="3">
    <source>
        <dbReference type="ARBA" id="ARBA00022691"/>
    </source>
</evidence>